<keyword evidence="2" id="KW-1133">Transmembrane helix</keyword>
<dbReference type="AlphaFoldDB" id="A0A1X7TN12"/>
<feature type="transmembrane region" description="Helical" evidence="2">
    <location>
        <begin position="649"/>
        <end position="668"/>
    </location>
</feature>
<name>A0A1X7TN12_AMPQE</name>
<gene>
    <name evidence="3" type="primary">109586938</name>
</gene>
<feature type="transmembrane region" description="Helical" evidence="2">
    <location>
        <begin position="703"/>
        <end position="721"/>
    </location>
</feature>
<dbReference type="EnsemblMetazoa" id="XM_020003154.1">
    <property type="protein sequence ID" value="XP_019858713.1"/>
    <property type="gene ID" value="LOC109586938"/>
</dbReference>
<dbReference type="InterPro" id="IPR036388">
    <property type="entry name" value="WH-like_DNA-bd_sf"/>
</dbReference>
<dbReference type="Gene3D" id="1.10.10.10">
    <property type="entry name" value="Winged helix-like DNA-binding domain superfamily/Winged helix DNA-binding domain"/>
    <property type="match status" value="1"/>
</dbReference>
<protein>
    <submittedName>
        <fullName evidence="3">Uncharacterized protein</fullName>
    </submittedName>
</protein>
<keyword evidence="4" id="KW-1185">Reference proteome</keyword>
<reference evidence="4" key="1">
    <citation type="journal article" date="2010" name="Nature">
        <title>The Amphimedon queenslandica genome and the evolution of animal complexity.</title>
        <authorList>
            <person name="Srivastava M."/>
            <person name="Simakov O."/>
            <person name="Chapman J."/>
            <person name="Fahey B."/>
            <person name="Gauthier M.E."/>
            <person name="Mitros T."/>
            <person name="Richards G.S."/>
            <person name="Conaco C."/>
            <person name="Dacre M."/>
            <person name="Hellsten U."/>
            <person name="Larroux C."/>
            <person name="Putnam N.H."/>
            <person name="Stanke M."/>
            <person name="Adamska M."/>
            <person name="Darling A."/>
            <person name="Degnan S.M."/>
            <person name="Oakley T.H."/>
            <person name="Plachetzki D.C."/>
            <person name="Zhai Y."/>
            <person name="Adamski M."/>
            <person name="Calcino A."/>
            <person name="Cummins S.F."/>
            <person name="Goodstein D.M."/>
            <person name="Harris C."/>
            <person name="Jackson D.J."/>
            <person name="Leys S.P."/>
            <person name="Shu S."/>
            <person name="Woodcroft B.J."/>
            <person name="Vervoort M."/>
            <person name="Kosik K.S."/>
            <person name="Manning G."/>
            <person name="Degnan B.M."/>
            <person name="Rokhsar D.S."/>
        </authorList>
    </citation>
    <scope>NUCLEOTIDE SEQUENCE [LARGE SCALE GENOMIC DNA]</scope>
</reference>
<reference evidence="3" key="2">
    <citation type="submission" date="2017-05" db="UniProtKB">
        <authorList>
            <consortium name="EnsemblMetazoa"/>
        </authorList>
    </citation>
    <scope>IDENTIFICATION</scope>
</reference>
<feature type="transmembrane region" description="Helical" evidence="2">
    <location>
        <begin position="675"/>
        <end position="697"/>
    </location>
</feature>
<proteinExistence type="predicted"/>
<keyword evidence="2" id="KW-0812">Transmembrane</keyword>
<dbReference type="InParanoid" id="A0A1X7TN12"/>
<dbReference type="KEGG" id="aqu:109586938"/>
<feature type="transmembrane region" description="Helical" evidence="2">
    <location>
        <begin position="624"/>
        <end position="643"/>
    </location>
</feature>
<evidence type="ECO:0000256" key="2">
    <source>
        <dbReference type="SAM" id="Phobius"/>
    </source>
</evidence>
<feature type="compositionally biased region" description="Polar residues" evidence="1">
    <location>
        <begin position="11"/>
        <end position="20"/>
    </location>
</feature>
<accession>A0A1X7TN12</accession>
<dbReference type="Proteomes" id="UP000007879">
    <property type="component" value="Unassembled WGS sequence"/>
</dbReference>
<evidence type="ECO:0000313" key="3">
    <source>
        <dbReference type="EnsemblMetazoa" id="Aqu2.1.16237_001"/>
    </source>
</evidence>
<organism evidence="3">
    <name type="scientific">Amphimedon queenslandica</name>
    <name type="common">Sponge</name>
    <dbReference type="NCBI Taxonomy" id="400682"/>
    <lineage>
        <taxon>Eukaryota</taxon>
        <taxon>Metazoa</taxon>
        <taxon>Porifera</taxon>
        <taxon>Demospongiae</taxon>
        <taxon>Heteroscleromorpha</taxon>
        <taxon>Haplosclerida</taxon>
        <taxon>Niphatidae</taxon>
        <taxon>Amphimedon</taxon>
    </lineage>
</organism>
<feature type="region of interest" description="Disordered" evidence="1">
    <location>
        <begin position="9"/>
        <end position="31"/>
    </location>
</feature>
<dbReference type="EnsemblMetazoa" id="Aqu2.1.16237_001">
    <property type="protein sequence ID" value="Aqu2.1.16237_001"/>
    <property type="gene ID" value="Aqu2.1.16237"/>
</dbReference>
<dbReference type="OrthoDB" id="6078042at2759"/>
<feature type="compositionally biased region" description="Low complexity" evidence="1">
    <location>
        <begin position="21"/>
        <end position="31"/>
    </location>
</feature>
<keyword evidence="2" id="KW-0472">Membrane</keyword>
<evidence type="ECO:0000313" key="4">
    <source>
        <dbReference type="Proteomes" id="UP000007879"/>
    </source>
</evidence>
<evidence type="ECO:0000256" key="1">
    <source>
        <dbReference type="SAM" id="MobiDB-lite"/>
    </source>
</evidence>
<feature type="transmembrane region" description="Helical" evidence="2">
    <location>
        <begin position="599"/>
        <end position="617"/>
    </location>
</feature>
<sequence length="743" mass="84198">MRFGRFLFRTRATSSEGTDQSPVSNDSKNSVSSKQIENDVFYAEEVVQKILKTDLTDIRLKGHWLYVIDSGGQPAYQELLPLFTRAASLNIITLDLSKPLDEEFDTKYRANEKYFWCRSKSTQLASFKSAVSTAANFKSLDISCITEPHHHSMHLILGTHYDKVNEADLKKCEDALKSSISSLQPYLNDRIIKRSENSIIFPVNTVAKSKEERAKYRKEVCKAIWKSGSDASITIKIPIHWFAFELSLPKKKSIISIKEAESIGKKFGMKEEDTKEALKYFHDVSLMLYYPEVINVVFLNPKPILDIMSQLLALTFVDDENTCKNKKALNNLALLKSILVEQKQVSIAKRNNLKDGFFNEEIFTNLKSGKKISQSEFNLPEDLISLLLHLNIITKVEGNKKGRYFIPYALPSYQGLKTPTIKKPNARLLLVVWIDEKKCLPVPQGLFPLVVIHLLNQKELKIDLPSSRRDFYFKFRDAMSIRITLGEIPHTLHLINRYTHIEIAFTGPQEHCSKIYEVVMKAFGKVTDDLHIEHNHANAFVCPNDPKNCFSLVVNKERFIVNCTDCPETAPITGEDYWCWFKHSTNAPVDTSKSPTLGITGYGLVILLVLAGWLVFYFCSIQGVAIYGLVLLFAFIGYFVFIWKSTRGVAIYGLIILAIFVVGYLVFIWKSIQGLVIYGLVLLVLPLLVLAEFFSIWGSIARITVSVVVIGIATTWIMTWINGGDVTKLESLVNLGTTILNLL</sequence>